<reference evidence="4" key="1">
    <citation type="submission" date="2011-10" db="EMBL/GenBank/DDBJ databases">
        <title>The Genome Sequence of Oxalobacter formigenes HOxBLS.</title>
        <authorList>
            <consortium name="The Broad Institute Genome Sequencing Platform"/>
            <person name="Earl A."/>
            <person name="Ward D."/>
            <person name="Feldgarden M."/>
            <person name="Gevers D."/>
            <person name="Allison M.J."/>
            <person name="Humphrey S."/>
            <person name="Young S.K."/>
            <person name="Zeng Q."/>
            <person name="Gargeya S."/>
            <person name="Fitzgerald M."/>
            <person name="Haas B."/>
            <person name="Abouelleil A."/>
            <person name="Alvarado L."/>
            <person name="Arachchi H.M."/>
            <person name="Berlin A."/>
            <person name="Brown A."/>
            <person name="Chapman S.B."/>
            <person name="Chen Z."/>
            <person name="Dunbar C."/>
            <person name="Freedman E."/>
            <person name="Gearin G."/>
            <person name="Goldberg J."/>
            <person name="Griggs A."/>
            <person name="Gujja S."/>
            <person name="Heiman D."/>
            <person name="Howarth C."/>
            <person name="Larson L."/>
            <person name="Lui A."/>
            <person name="MacDonald P.J.P."/>
            <person name="Montmayeur A."/>
            <person name="Murphy C."/>
            <person name="Neiman D."/>
            <person name="Pearson M."/>
            <person name="Priest M."/>
            <person name="Roberts A."/>
            <person name="Saif S."/>
            <person name="Shea T."/>
            <person name="Shenoy N."/>
            <person name="Sisk P."/>
            <person name="Stolte C."/>
            <person name="Sykes S."/>
            <person name="Wortman J."/>
            <person name="Nusbaum C."/>
            <person name="Birren B."/>
        </authorList>
    </citation>
    <scope>NUCLEOTIDE SEQUENCE [LARGE SCALE GENOMIC DNA]</scope>
    <source>
        <strain evidence="4">HOxBLS</strain>
    </source>
</reference>
<protein>
    <recommendedName>
        <fullName evidence="6">Glycosyltransferase family 9 protein</fullName>
    </recommendedName>
</protein>
<dbReference type="GO" id="GO:0005829">
    <property type="term" value="C:cytosol"/>
    <property type="evidence" value="ECO:0007669"/>
    <property type="project" value="TreeGrafter"/>
</dbReference>
<dbReference type="Proteomes" id="UP000003973">
    <property type="component" value="Unassembled WGS sequence"/>
</dbReference>
<dbReference type="Pfam" id="PF01075">
    <property type="entry name" value="Glyco_transf_9"/>
    <property type="match status" value="1"/>
</dbReference>
<keyword evidence="3" id="KW-0472">Membrane</keyword>
<dbReference type="Gene3D" id="3.40.50.2000">
    <property type="entry name" value="Glycogen Phosphorylase B"/>
    <property type="match status" value="1"/>
</dbReference>
<feature type="transmembrane region" description="Helical" evidence="3">
    <location>
        <begin position="20"/>
        <end position="42"/>
    </location>
</feature>
<keyword evidence="1" id="KW-0328">Glycosyltransferase</keyword>
<gene>
    <name evidence="4" type="ORF">OFAG_00482</name>
</gene>
<dbReference type="PANTHER" id="PTHR30160">
    <property type="entry name" value="TETRAACYLDISACCHARIDE 4'-KINASE-RELATED"/>
    <property type="match status" value="1"/>
</dbReference>
<dbReference type="InterPro" id="IPR051199">
    <property type="entry name" value="LPS_LOS_Heptosyltrfase"/>
</dbReference>
<dbReference type="eggNOG" id="COG0859">
    <property type="taxonomic scope" value="Bacteria"/>
</dbReference>
<dbReference type="CAZy" id="GT9">
    <property type="family name" value="Glycosyltransferase Family 9"/>
</dbReference>
<evidence type="ECO:0000256" key="2">
    <source>
        <dbReference type="ARBA" id="ARBA00022679"/>
    </source>
</evidence>
<dbReference type="PANTHER" id="PTHR30160:SF1">
    <property type="entry name" value="LIPOPOLYSACCHARIDE 1,2-N-ACETYLGLUCOSAMINETRANSFERASE-RELATED"/>
    <property type="match status" value="1"/>
</dbReference>
<evidence type="ECO:0000313" key="5">
    <source>
        <dbReference type="Proteomes" id="UP000003973"/>
    </source>
</evidence>
<dbReference type="AlphaFoldDB" id="C3X293"/>
<evidence type="ECO:0000313" key="4">
    <source>
        <dbReference type="EMBL" id="EEO27329.1"/>
    </source>
</evidence>
<name>C3X293_9BURK</name>
<keyword evidence="2" id="KW-0808">Transferase</keyword>
<keyword evidence="3" id="KW-1133">Transmembrane helix</keyword>
<evidence type="ECO:0008006" key="6">
    <source>
        <dbReference type="Google" id="ProtNLM"/>
    </source>
</evidence>
<dbReference type="SUPFAM" id="SSF53756">
    <property type="entry name" value="UDP-Glycosyltransferase/glycogen phosphorylase"/>
    <property type="match status" value="1"/>
</dbReference>
<dbReference type="GO" id="GO:0009244">
    <property type="term" value="P:lipopolysaccharide core region biosynthetic process"/>
    <property type="evidence" value="ECO:0007669"/>
    <property type="project" value="TreeGrafter"/>
</dbReference>
<keyword evidence="3" id="KW-0812">Transmembrane</keyword>
<keyword evidence="5" id="KW-1185">Reference proteome</keyword>
<dbReference type="HOGENOM" id="CLU_675862_0_0_4"/>
<proteinExistence type="predicted"/>
<dbReference type="EMBL" id="ACDP02000026">
    <property type="protein sequence ID" value="EEO27329.1"/>
    <property type="molecule type" value="Genomic_DNA"/>
</dbReference>
<accession>C3X293</accession>
<dbReference type="GO" id="GO:0008713">
    <property type="term" value="F:ADP-heptose-lipopolysaccharide heptosyltransferase activity"/>
    <property type="evidence" value="ECO:0007669"/>
    <property type="project" value="TreeGrafter"/>
</dbReference>
<organism evidence="4 5">
    <name type="scientific">Oxalobacter paraformigenes</name>
    <dbReference type="NCBI Taxonomy" id="556268"/>
    <lineage>
        <taxon>Bacteria</taxon>
        <taxon>Pseudomonadati</taxon>
        <taxon>Pseudomonadota</taxon>
        <taxon>Betaproteobacteria</taxon>
        <taxon>Burkholderiales</taxon>
        <taxon>Oxalobacteraceae</taxon>
        <taxon>Oxalobacter</taxon>
    </lineage>
</organism>
<evidence type="ECO:0000256" key="3">
    <source>
        <dbReference type="SAM" id="Phobius"/>
    </source>
</evidence>
<sequence>MNEYLKTTLLYKLSRYNELYGANSYISIFKLIFFLIRCLFYIPQKWKKAPLSSEKKLNSVPGSIVFKISGGLGDHLVAANYIYAFKQKFRIAPENIIIHSGKSFRNYIFMGITKNIFNESAPSIDAPALYIEIIRFPRVITSNFDISIYHNDIALKQWIENQLLFEESNRKYFEYAPFCDGESANLCINLGKKRINQPDITNDLGLEEKYLYKGIPVNTTILDEYGLSGKEFITIHRGVDTDQVKDSIKLWPLSYYNDLIKRLKEIFPGIKIVQLGISHARCETMDEIDINLIEKTSLPDLGGLLQNARLHIDCEGGLVHFRHALHGGKSIVIFGPTSPDFFGYSENINIRSPACPIPCEWLVKNWQDECLRKADKRICMRNLHPDIVISELTKNLDSENYPSQIKH</sequence>
<comment type="caution">
    <text evidence="4">The sequence shown here is derived from an EMBL/GenBank/DDBJ whole genome shotgun (WGS) entry which is preliminary data.</text>
</comment>
<dbReference type="InterPro" id="IPR002201">
    <property type="entry name" value="Glyco_trans_9"/>
</dbReference>
<dbReference type="RefSeq" id="WP_005876248.1">
    <property type="nucleotide sequence ID" value="NZ_CABMNL010000001.1"/>
</dbReference>
<evidence type="ECO:0000256" key="1">
    <source>
        <dbReference type="ARBA" id="ARBA00022676"/>
    </source>
</evidence>